<sequence>MGGSYFTQFDYIYETDDMIELTFDQLNQAYGSNFNQKVFGNKIRSNFTSQGNMNYFNNNQNLTVAFTFKTQKPDTICHLTTVGTIFGTKDGNKNWSNLWVGYVPVYNNLIGTDYSYKAYENGSTWTKKTVNGFVPSVDDGGCRVSKKSDYTYFEGATNITSPSQMTGFELWFSTRSSSFGYGWDSDGSKDQYDSSNQYARSGIQLQFDTEYRVIIRKNKTQVKFDIYDTNDNLVGSRTVSYNVTPHTLYSNSYIQLGGASISDLNATTWAYGIQNGYIRDLLITRSYLNDEQLKGFKGFDTRYINTYDFYVHFGSNLSIYRNNFGWSFTKVSHNTSYPSTTSSVLQRRARKQSETINANSTSKLLVTTTSGSVLLQFPVIRNATSSMSGSNQYRININNLKDLEQSDVRLQIKSDTEHIWLGYGTTYSPLALYNSAISRPYNQIQRAYHNSNSVNWSGNYLYDTLPNYNRNGYIIDYTVDHNGNFGLKLPNQYIFNVDEISIGKDGTFKWSGKDYHNTIKDVRTLERSRTKFVCITGSGCTADYGSYEDQVRTEYDFGYNTNIKDFEVGTYKLSHAIKYNSHDERWSNSNEPNSYNKNWVYFGNGKKARISYDSTNGLKLEVAKAESKWIYGLHNNTPTTADRTNQGGFAIISENGLSKLYINGYHYDENKITYNPTLYKTELYKNDGGSWQYYTGWDDKYVDKGFTSTLDLNTLPNGKYRLNHTATIDNESHSFILSQSGINSEWVTIGEDRQDDFGTRIARVYSDSSNNVILEIKDSKGLSKLDSIVENDTAIIVSLHATLTGWNNDDIKNMYSQSHLISQKVSVIGVNGKKVNTFESDSRFDGWGATFSLSKEFIQNLDVGSYYLEPFTKLDSGEGATISFNTSTLKYGANVPSDPIFIGDKKVEFVEGENGRLEIVVEWGIDVTVEKIEAYTKSKDQDGIVDITIGTARDLPLPVDVEIELFYNNTLVNSISKTITDKEKFRLTIPNKYTDKNTVGEVTAHVKLVDVTDSSEKNNTIKTLYYTASEKELVLDVSDQTSKVSYEGVVKTERVLDQEMKEYKEKIEVISPSPLKNKLTYTTFPYDIQINYENELNNALELDKIQTELSKKLVDNYLDYPVNNGNIIFDMELKESADKYHIYQLPTIFYEVRTGLLFNKSDDSRITDTISRSNEWFIPMDIELGSYPITSYLNKVGVHKIDIRINNELEITKDFIATPDTNHTWKDGQLYIREISRDNPFPSQVPSNWENKLDFFE</sequence>
<evidence type="ECO:0000313" key="1">
    <source>
        <dbReference type="EMBL" id="EFF64561.1"/>
    </source>
</evidence>
<accession>A0ABN0A4D2</accession>
<proteinExistence type="predicted"/>
<evidence type="ECO:0000313" key="2">
    <source>
        <dbReference type="Proteomes" id="UP000002938"/>
    </source>
</evidence>
<organism evidence="1 2">
    <name type="scientific">Turicibacter sanguinis PC909</name>
    <dbReference type="NCBI Taxonomy" id="702450"/>
    <lineage>
        <taxon>Bacteria</taxon>
        <taxon>Bacillati</taxon>
        <taxon>Bacillota</taxon>
        <taxon>Erysipelotrichia</taxon>
        <taxon>Erysipelotrichales</taxon>
        <taxon>Turicibacteraceae</taxon>
        <taxon>Turicibacter</taxon>
    </lineage>
</organism>
<protein>
    <submittedName>
        <fullName evidence="1">Phage tail component, N-terminal domain protein</fullName>
    </submittedName>
</protein>
<keyword evidence="2" id="KW-1185">Reference proteome</keyword>
<gene>
    <name evidence="1" type="ORF">CUW_2522</name>
</gene>
<name>A0ABN0A4D2_9FIRM</name>
<reference evidence="1 2" key="1">
    <citation type="journal article" date="2011" name="J. Bacteriol.">
        <title>Draft Genome Sequence of Turicibacter sanguinis PC909, Isolated from Human Feces.</title>
        <authorList>
            <person name="Cuiv P.O."/>
            <person name="Klaassens E.S."/>
            <person name="Durkin A.S."/>
            <person name="Harkins D.M."/>
            <person name="Foster L."/>
            <person name="McCorrison J."/>
            <person name="Torralba M."/>
            <person name="Nelson K.E."/>
            <person name="Morrison M."/>
        </authorList>
    </citation>
    <scope>NUCLEOTIDE SEQUENCE [LARGE SCALE GENOMIC DNA]</scope>
    <source>
        <strain evidence="1 2">PC909</strain>
    </source>
</reference>
<comment type="caution">
    <text evidence="1">The sequence shown here is derived from an EMBL/GenBank/DDBJ whole genome shotgun (WGS) entry which is preliminary data.</text>
</comment>
<dbReference type="EMBL" id="ADMN01000035">
    <property type="protein sequence ID" value="EFF64561.1"/>
    <property type="molecule type" value="Genomic_DNA"/>
</dbReference>
<dbReference type="Proteomes" id="UP000002938">
    <property type="component" value="Unassembled WGS sequence"/>
</dbReference>